<dbReference type="InterPro" id="IPR052179">
    <property type="entry name" value="DD-CPase-like"/>
</dbReference>
<keyword evidence="1" id="KW-0472">Membrane</keyword>
<feature type="domain" description="D-alanyl-D-alanine carboxypeptidase-like core" evidence="2">
    <location>
        <begin position="100"/>
        <end position="225"/>
    </location>
</feature>
<evidence type="ECO:0000256" key="1">
    <source>
        <dbReference type="SAM" id="Phobius"/>
    </source>
</evidence>
<keyword evidence="4" id="KW-1185">Reference proteome</keyword>
<dbReference type="InterPro" id="IPR009045">
    <property type="entry name" value="Zn_M74/Hedgehog-like"/>
</dbReference>
<accession>A0ABN0XNJ3</accession>
<dbReference type="Gene3D" id="3.30.1380.10">
    <property type="match status" value="1"/>
</dbReference>
<dbReference type="SUPFAM" id="SSF55166">
    <property type="entry name" value="Hedgehog/DD-peptidase"/>
    <property type="match status" value="1"/>
</dbReference>
<keyword evidence="1" id="KW-1133">Transmembrane helix</keyword>
<name>A0ABN0XNJ3_9LACT</name>
<dbReference type="GO" id="GO:0004180">
    <property type="term" value="F:carboxypeptidase activity"/>
    <property type="evidence" value="ECO:0007669"/>
    <property type="project" value="UniProtKB-KW"/>
</dbReference>
<evidence type="ECO:0000313" key="4">
    <source>
        <dbReference type="Proteomes" id="UP001501166"/>
    </source>
</evidence>
<proteinExistence type="predicted"/>
<gene>
    <name evidence="3" type="primary">vanY</name>
    <name evidence="3" type="ORF">GCM10008932_20540</name>
</gene>
<protein>
    <submittedName>
        <fullName evidence="3">D-Ala-D-Ala carboxypeptidase VanY-B</fullName>
    </submittedName>
</protein>
<dbReference type="PANTHER" id="PTHR34385">
    <property type="entry name" value="D-ALANYL-D-ALANINE CARBOXYPEPTIDASE"/>
    <property type="match status" value="1"/>
</dbReference>
<dbReference type="CDD" id="cd14852">
    <property type="entry name" value="LD-carboxypeptidase"/>
    <property type="match status" value="1"/>
</dbReference>
<keyword evidence="3" id="KW-0121">Carboxypeptidase</keyword>
<evidence type="ECO:0000259" key="2">
    <source>
        <dbReference type="Pfam" id="PF02557"/>
    </source>
</evidence>
<dbReference type="InterPro" id="IPR058193">
    <property type="entry name" value="VanY/YodJ_core_dom"/>
</dbReference>
<feature type="transmembrane region" description="Helical" evidence="1">
    <location>
        <begin position="20"/>
        <end position="40"/>
    </location>
</feature>
<keyword evidence="1" id="KW-0812">Transmembrane</keyword>
<evidence type="ECO:0000313" key="3">
    <source>
        <dbReference type="EMBL" id="GAA0368740.1"/>
    </source>
</evidence>
<comment type="caution">
    <text evidence="3">The sequence shown here is derived from an EMBL/GenBank/DDBJ whole genome shotgun (WGS) entry which is preliminary data.</text>
</comment>
<dbReference type="PANTHER" id="PTHR34385:SF1">
    <property type="entry name" value="PEPTIDOGLYCAN L-ALANYL-D-GLUTAMATE ENDOPEPTIDASE CWLK"/>
    <property type="match status" value="1"/>
</dbReference>
<reference evidence="3 4" key="1">
    <citation type="journal article" date="2019" name="Int. J. Syst. Evol. Microbiol.">
        <title>The Global Catalogue of Microorganisms (GCM) 10K type strain sequencing project: providing services to taxonomists for standard genome sequencing and annotation.</title>
        <authorList>
            <consortium name="The Broad Institute Genomics Platform"/>
            <consortium name="The Broad Institute Genome Sequencing Center for Infectious Disease"/>
            <person name="Wu L."/>
            <person name="Ma J."/>
        </authorList>
    </citation>
    <scope>NUCLEOTIDE SEQUENCE [LARGE SCALE GENOMIC DNA]</scope>
    <source>
        <strain evidence="3 4">JCM 12662</strain>
    </source>
</reference>
<dbReference type="RefSeq" id="WP_425541706.1">
    <property type="nucleotide sequence ID" value="NZ_BAAACW010000135.1"/>
</dbReference>
<dbReference type="Pfam" id="PF02557">
    <property type="entry name" value="VanY"/>
    <property type="match status" value="1"/>
</dbReference>
<dbReference type="InterPro" id="IPR003709">
    <property type="entry name" value="VanY-like_core_dom"/>
</dbReference>
<dbReference type="Proteomes" id="UP001501166">
    <property type="component" value="Unassembled WGS sequence"/>
</dbReference>
<dbReference type="EMBL" id="BAAACW010000135">
    <property type="protein sequence ID" value="GAA0368740.1"/>
    <property type="molecule type" value="Genomic_DNA"/>
</dbReference>
<sequence length="247" mass="28635">MKKRDVSKRRIRHRKPVWLLLPLLSLIFALIISFWVVNLYRGINPIFPAVSEETTEVFSNDTQDDDAQADVPWYLTLVNRWNPLPKDYDLELMEIEGGELVDKRIYEPLMEMLDNAKAEKLGPIVVSGYRTQEQQQSFMDEKITSYRKQGYSKSKAKELAEQWVAAVGASEHQLGIAVDINGATYDIYLWLQENSYKYGFIFRYPGDKTEITGVAEEVWHYRYVGVEAATEIHNQGVSLEEYLENLN</sequence>
<organism evidence="3 4">
    <name type="scientific">Alkalibacterium iburiense</name>
    <dbReference type="NCBI Taxonomy" id="290589"/>
    <lineage>
        <taxon>Bacteria</taxon>
        <taxon>Bacillati</taxon>
        <taxon>Bacillota</taxon>
        <taxon>Bacilli</taxon>
        <taxon>Lactobacillales</taxon>
        <taxon>Carnobacteriaceae</taxon>
        <taxon>Alkalibacterium</taxon>
    </lineage>
</organism>
<keyword evidence="3" id="KW-0645">Protease</keyword>
<keyword evidence="3" id="KW-0378">Hydrolase</keyword>